<gene>
    <name evidence="1" type="ORF">CONCODRAFT_80729</name>
</gene>
<reference evidence="1 2" key="1">
    <citation type="journal article" date="2015" name="Genome Biol. Evol.">
        <title>Phylogenomic analyses indicate that early fungi evolved digesting cell walls of algal ancestors of land plants.</title>
        <authorList>
            <person name="Chang Y."/>
            <person name="Wang S."/>
            <person name="Sekimoto S."/>
            <person name="Aerts A.L."/>
            <person name="Choi C."/>
            <person name="Clum A."/>
            <person name="LaButti K.M."/>
            <person name="Lindquist E.A."/>
            <person name="Yee Ngan C."/>
            <person name="Ohm R.A."/>
            <person name="Salamov A.A."/>
            <person name="Grigoriev I.V."/>
            <person name="Spatafora J.W."/>
            <person name="Berbee M.L."/>
        </authorList>
    </citation>
    <scope>NUCLEOTIDE SEQUENCE [LARGE SCALE GENOMIC DNA]</scope>
    <source>
        <strain evidence="1 2">NRRL 28638</strain>
    </source>
</reference>
<accession>A0A137NS77</accession>
<keyword evidence="2" id="KW-1185">Reference proteome</keyword>
<dbReference type="EMBL" id="KQ964850">
    <property type="protein sequence ID" value="KXN65597.1"/>
    <property type="molecule type" value="Genomic_DNA"/>
</dbReference>
<dbReference type="Proteomes" id="UP000070444">
    <property type="component" value="Unassembled WGS sequence"/>
</dbReference>
<sequence length="179" mass="21215">MISYEQIKEDVRKLKEYCYEEDFLGYCLMTCLLLELCLKEKGIKSEVVLGYLIVDNTYWFSYYWNKIEIEGKIKQIDASVPPDVISGLGQNFQYSFELKSKWTSLDENGERNRIELNKGRYNAYKQIGPAVYADYALKKCRVEERLAWKNISQKAKLLPTFEHIEKFINYDIIEIDLEE</sequence>
<proteinExistence type="predicted"/>
<name>A0A137NS77_CONC2</name>
<dbReference type="AlphaFoldDB" id="A0A137NS77"/>
<evidence type="ECO:0000313" key="2">
    <source>
        <dbReference type="Proteomes" id="UP000070444"/>
    </source>
</evidence>
<organism evidence="1 2">
    <name type="scientific">Conidiobolus coronatus (strain ATCC 28846 / CBS 209.66 / NRRL 28638)</name>
    <name type="common">Delacroixia coronata</name>
    <dbReference type="NCBI Taxonomy" id="796925"/>
    <lineage>
        <taxon>Eukaryota</taxon>
        <taxon>Fungi</taxon>
        <taxon>Fungi incertae sedis</taxon>
        <taxon>Zoopagomycota</taxon>
        <taxon>Entomophthoromycotina</taxon>
        <taxon>Entomophthoromycetes</taxon>
        <taxon>Entomophthorales</taxon>
        <taxon>Ancylistaceae</taxon>
        <taxon>Conidiobolus</taxon>
    </lineage>
</organism>
<evidence type="ECO:0000313" key="1">
    <source>
        <dbReference type="EMBL" id="KXN65597.1"/>
    </source>
</evidence>
<protein>
    <submittedName>
        <fullName evidence="1">Uncharacterized protein</fullName>
    </submittedName>
</protein>